<comment type="similarity">
    <text evidence="2 9">Belongs to the class-V pyridoxal-phosphate-dependent aminotransferase family.</text>
</comment>
<dbReference type="InterPro" id="IPR020578">
    <property type="entry name" value="Aminotrans_V_PyrdxlP_BS"/>
</dbReference>
<dbReference type="InterPro" id="IPR015424">
    <property type="entry name" value="PyrdxlP-dep_Trfase"/>
</dbReference>
<sequence length="415" mass="44482">MSIHPLARRLTAALPRFIPLTPTPIRVMSSFTQNPHKLLVIPGPIEFSDPVLEANATPGTSHVSPAFIPVFGDCLRKLRKVLYAESQGTQPFLIAGSGTLGWDAAAANLVEAGEEVVVLKTGYFGDSFEECLKSYGAKTTAVLAEIGGVPTDEQIIKALESKPKLITITHVDTSTGVLSPAAHIASLVKKHSPDTLIALDAVCSVASEEIRFDDWGLDIVISATQKGIGAPPGLSVVMASARAIKTFEGRKTPVPAYYISWKNWLPIMRAYEEGRAAYFATPPVQLVYALQAALNAIVEGKQSLEERFAAHKAASNKFKDAMASLGFDFVPLSREVAANGMSAVKFPKGLTAADIVPKLAEKDIVVAGGLHKAIATTYFRVGHMGITAVEEQRGDVDKIIKGIKEVLAEKGWQRD</sequence>
<accession>A0AAD9D2M7</accession>
<evidence type="ECO:0000256" key="10">
    <source>
        <dbReference type="RuleBase" id="RU004504"/>
    </source>
</evidence>
<dbReference type="GO" id="GO:0008453">
    <property type="term" value="F:alanine-glyoxylate transaminase activity"/>
    <property type="evidence" value="ECO:0007669"/>
    <property type="project" value="UniProtKB-EC"/>
</dbReference>
<protein>
    <recommendedName>
        <fullName evidence="3">alanine--glyoxylate transaminase</fullName>
        <ecNumber evidence="3">2.6.1.44</ecNumber>
    </recommendedName>
</protein>
<dbReference type="InterPro" id="IPR024169">
    <property type="entry name" value="SP_NH2Trfase/AEP_transaminase"/>
</dbReference>
<feature type="binding site" evidence="7">
    <location>
        <position position="380"/>
    </location>
    <ligand>
        <name>substrate</name>
    </ligand>
</feature>
<keyword evidence="13" id="KW-1185">Reference proteome</keyword>
<keyword evidence="5" id="KW-0808">Transferase</keyword>
<evidence type="ECO:0000256" key="5">
    <source>
        <dbReference type="ARBA" id="ARBA00022679"/>
    </source>
</evidence>
<evidence type="ECO:0000256" key="3">
    <source>
        <dbReference type="ARBA" id="ARBA00013049"/>
    </source>
</evidence>
<dbReference type="Gene3D" id="3.40.640.10">
    <property type="entry name" value="Type I PLP-dependent aspartate aminotransferase-like (Major domain)"/>
    <property type="match status" value="1"/>
</dbReference>
<dbReference type="EMBL" id="JAODAN010000005">
    <property type="protein sequence ID" value="KAK1923991.1"/>
    <property type="molecule type" value="Genomic_DNA"/>
</dbReference>
<evidence type="ECO:0000256" key="7">
    <source>
        <dbReference type="PIRSR" id="PIRSR000524-1"/>
    </source>
</evidence>
<dbReference type="GO" id="GO:0004760">
    <property type="term" value="F:L-serine-pyruvate transaminase activity"/>
    <property type="evidence" value="ECO:0007669"/>
    <property type="project" value="TreeGrafter"/>
</dbReference>
<keyword evidence="6 8" id="KW-0663">Pyridoxal phosphate</keyword>
<comment type="caution">
    <text evidence="12">The sequence shown here is derived from an EMBL/GenBank/DDBJ whole genome shotgun (WGS) entry which is preliminary data.</text>
</comment>
<dbReference type="FunFam" id="3.90.1150.10:FF:000049">
    <property type="entry name" value="Alanine-glyoxylate aminotransferase 1"/>
    <property type="match status" value="1"/>
</dbReference>
<dbReference type="AlphaFoldDB" id="A0AAD9D2M7"/>
<dbReference type="PANTHER" id="PTHR21152:SF24">
    <property type="entry name" value="ALANINE--GLYOXYLATE AMINOTRANSFERASE 1"/>
    <property type="match status" value="1"/>
</dbReference>
<dbReference type="Pfam" id="PF00266">
    <property type="entry name" value="Aminotran_5"/>
    <property type="match status" value="1"/>
</dbReference>
<dbReference type="GO" id="GO:0005777">
    <property type="term" value="C:peroxisome"/>
    <property type="evidence" value="ECO:0007669"/>
    <property type="project" value="TreeGrafter"/>
</dbReference>
<reference evidence="12" key="1">
    <citation type="submission" date="2023-02" db="EMBL/GenBank/DDBJ databases">
        <title>Identification and recombinant expression of a fungal hydrolase from Papiliotrema laurentii that hydrolyzes apple cutin and clears colloidal polyester polyurethane.</title>
        <authorList>
            <consortium name="DOE Joint Genome Institute"/>
            <person name="Roman V.A."/>
            <person name="Bojanowski C."/>
            <person name="Crable B.R."/>
            <person name="Wagner D.N."/>
            <person name="Hung C.S."/>
            <person name="Nadeau L.J."/>
            <person name="Schratz L."/>
            <person name="Haridas S."/>
            <person name="Pangilinan J."/>
            <person name="Lipzen A."/>
            <person name="Na H."/>
            <person name="Yan M."/>
            <person name="Ng V."/>
            <person name="Grigoriev I.V."/>
            <person name="Spatafora J.W."/>
            <person name="Barlow D."/>
            <person name="Biffinger J."/>
            <person name="Kelley-Loughnane N."/>
            <person name="Varaljay V.A."/>
            <person name="Crookes-Goodson W.J."/>
        </authorList>
    </citation>
    <scope>NUCLEOTIDE SEQUENCE</scope>
    <source>
        <strain evidence="12">5307AH</strain>
    </source>
</reference>
<dbReference type="Gene3D" id="3.90.1150.10">
    <property type="entry name" value="Aspartate Aminotransferase, domain 1"/>
    <property type="match status" value="1"/>
</dbReference>
<evidence type="ECO:0000259" key="11">
    <source>
        <dbReference type="Pfam" id="PF00266"/>
    </source>
</evidence>
<comment type="cofactor">
    <cofactor evidence="1 8 10">
        <name>pyridoxal 5'-phosphate</name>
        <dbReference type="ChEBI" id="CHEBI:597326"/>
    </cofactor>
</comment>
<proteinExistence type="inferred from homology"/>
<evidence type="ECO:0000256" key="8">
    <source>
        <dbReference type="PIRSR" id="PIRSR000524-50"/>
    </source>
</evidence>
<dbReference type="PANTHER" id="PTHR21152">
    <property type="entry name" value="AMINOTRANSFERASE CLASS V"/>
    <property type="match status" value="1"/>
</dbReference>
<dbReference type="FunFam" id="3.40.640.10:FF:000027">
    <property type="entry name" value="Serine--pyruvate aminotransferase, mitochondrial"/>
    <property type="match status" value="1"/>
</dbReference>
<dbReference type="PROSITE" id="PS00595">
    <property type="entry name" value="AA_TRANSFER_CLASS_5"/>
    <property type="match status" value="1"/>
</dbReference>
<organism evidence="12 13">
    <name type="scientific">Papiliotrema laurentii</name>
    <name type="common">Cryptococcus laurentii</name>
    <dbReference type="NCBI Taxonomy" id="5418"/>
    <lineage>
        <taxon>Eukaryota</taxon>
        <taxon>Fungi</taxon>
        <taxon>Dikarya</taxon>
        <taxon>Basidiomycota</taxon>
        <taxon>Agaricomycotina</taxon>
        <taxon>Tremellomycetes</taxon>
        <taxon>Tremellales</taxon>
        <taxon>Rhynchogastremaceae</taxon>
        <taxon>Papiliotrema</taxon>
    </lineage>
</organism>
<evidence type="ECO:0000313" key="12">
    <source>
        <dbReference type="EMBL" id="KAK1923991.1"/>
    </source>
</evidence>
<dbReference type="GO" id="GO:0019265">
    <property type="term" value="P:glycine biosynthetic process, by transamination of glyoxylate"/>
    <property type="evidence" value="ECO:0007669"/>
    <property type="project" value="TreeGrafter"/>
</dbReference>
<dbReference type="InterPro" id="IPR015421">
    <property type="entry name" value="PyrdxlP-dep_Trfase_major"/>
</dbReference>
<gene>
    <name evidence="12" type="ORF">DB88DRAFT_488734</name>
</gene>
<dbReference type="PIRSF" id="PIRSF000524">
    <property type="entry name" value="SPT"/>
    <property type="match status" value="1"/>
</dbReference>
<dbReference type="InterPro" id="IPR000192">
    <property type="entry name" value="Aminotrans_V_dom"/>
</dbReference>
<keyword evidence="4" id="KW-0032">Aminotransferase</keyword>
<evidence type="ECO:0000256" key="6">
    <source>
        <dbReference type="ARBA" id="ARBA00022898"/>
    </source>
</evidence>
<dbReference type="SUPFAM" id="SSF53383">
    <property type="entry name" value="PLP-dependent transferases"/>
    <property type="match status" value="1"/>
</dbReference>
<name>A0AAD9D2M7_PAPLA</name>
<feature type="modified residue" description="N6-(pyridoxal phosphate)lysine" evidence="8">
    <location>
        <position position="226"/>
    </location>
</feature>
<evidence type="ECO:0000256" key="9">
    <source>
        <dbReference type="RuleBase" id="RU004075"/>
    </source>
</evidence>
<evidence type="ECO:0000256" key="4">
    <source>
        <dbReference type="ARBA" id="ARBA00022576"/>
    </source>
</evidence>
<dbReference type="Proteomes" id="UP001182556">
    <property type="component" value="Unassembled WGS sequence"/>
</dbReference>
<evidence type="ECO:0000313" key="13">
    <source>
        <dbReference type="Proteomes" id="UP001182556"/>
    </source>
</evidence>
<feature type="domain" description="Aminotransferase class V" evidence="11">
    <location>
        <begin position="54"/>
        <end position="381"/>
    </location>
</feature>
<dbReference type="InterPro" id="IPR015422">
    <property type="entry name" value="PyrdxlP-dep_Trfase_small"/>
</dbReference>
<evidence type="ECO:0000256" key="2">
    <source>
        <dbReference type="ARBA" id="ARBA00009236"/>
    </source>
</evidence>
<evidence type="ECO:0000256" key="1">
    <source>
        <dbReference type="ARBA" id="ARBA00001933"/>
    </source>
</evidence>
<dbReference type="EC" id="2.6.1.44" evidence="3"/>